<keyword evidence="3" id="KW-1185">Reference proteome</keyword>
<evidence type="ECO:0000313" key="3">
    <source>
        <dbReference type="Proteomes" id="UP000606600"/>
    </source>
</evidence>
<dbReference type="SUPFAM" id="SSF51735">
    <property type="entry name" value="NAD(P)-binding Rossmann-fold domains"/>
    <property type="match status" value="1"/>
</dbReference>
<evidence type="ECO:0000313" key="2">
    <source>
        <dbReference type="EMBL" id="MBD1362927.1"/>
    </source>
</evidence>
<reference evidence="2 3" key="1">
    <citation type="submission" date="2020-09" db="EMBL/GenBank/DDBJ databases">
        <title>Novel species of Mucilaginibacter isolated from a glacier on the Tibetan Plateau.</title>
        <authorList>
            <person name="Liu Q."/>
            <person name="Xin Y.-H."/>
        </authorList>
    </citation>
    <scope>NUCLEOTIDE SEQUENCE [LARGE SCALE GENOMIC DNA]</scope>
    <source>
        <strain evidence="2 3">ZT4R22</strain>
    </source>
</reference>
<dbReference type="Gene3D" id="3.40.50.720">
    <property type="entry name" value="NAD(P)-binding Rossmann-like Domain"/>
    <property type="match status" value="1"/>
</dbReference>
<feature type="domain" description="NAD(P)-binding" evidence="1">
    <location>
        <begin position="7"/>
        <end position="203"/>
    </location>
</feature>
<dbReference type="PANTHER" id="PTHR15020:SF50">
    <property type="entry name" value="UPF0659 PROTEIN YMR090W"/>
    <property type="match status" value="1"/>
</dbReference>
<dbReference type="InterPro" id="IPR016040">
    <property type="entry name" value="NAD(P)-bd_dom"/>
</dbReference>
<protein>
    <submittedName>
        <fullName evidence="2">NAD(P)H-binding protein</fullName>
    </submittedName>
</protein>
<dbReference type="Proteomes" id="UP000606600">
    <property type="component" value="Unassembled WGS sequence"/>
</dbReference>
<comment type="caution">
    <text evidence="2">The sequence shown here is derived from an EMBL/GenBank/DDBJ whole genome shotgun (WGS) entry which is preliminary data.</text>
</comment>
<dbReference type="RefSeq" id="WP_191187603.1">
    <property type="nucleotide sequence ID" value="NZ_JACWMY010000002.1"/>
</dbReference>
<sequence length="216" mass="23773">MKILLLGATGKTGKLVIQEALNKGHDIVAIARVPGKLIDYKVKIIQGTPYDYETVEKAITGCDAVINLLDVSRKTSNPFAKLISPKDMISRSAGNAIKAMEARGITRFIALSTIGAGGSWKKAPLILKFFVSISNMRYAFTDLGRQEELLKKSSLDYTICRAPKLTDEKKGTGYRITIGDINPLTSRLSRRFAAACCLTLIESKEHIREIINVTNR</sequence>
<dbReference type="PANTHER" id="PTHR15020">
    <property type="entry name" value="FLAVIN REDUCTASE-RELATED"/>
    <property type="match status" value="1"/>
</dbReference>
<dbReference type="InterPro" id="IPR036291">
    <property type="entry name" value="NAD(P)-bd_dom_sf"/>
</dbReference>
<organism evidence="2 3">
    <name type="scientific">Mucilaginibacter pankratovii</name>
    <dbReference type="NCBI Taxonomy" id="2772110"/>
    <lineage>
        <taxon>Bacteria</taxon>
        <taxon>Pseudomonadati</taxon>
        <taxon>Bacteroidota</taxon>
        <taxon>Sphingobacteriia</taxon>
        <taxon>Sphingobacteriales</taxon>
        <taxon>Sphingobacteriaceae</taxon>
        <taxon>Mucilaginibacter</taxon>
    </lineage>
</organism>
<name>A0ABR7WNP7_9SPHI</name>
<accession>A0ABR7WNP7</accession>
<dbReference type="Pfam" id="PF13460">
    <property type="entry name" value="NAD_binding_10"/>
    <property type="match status" value="1"/>
</dbReference>
<gene>
    <name evidence="2" type="ORF">IDJ77_03815</name>
</gene>
<proteinExistence type="predicted"/>
<dbReference type="EMBL" id="JACWMY010000002">
    <property type="protein sequence ID" value="MBD1362927.1"/>
    <property type="molecule type" value="Genomic_DNA"/>
</dbReference>
<evidence type="ECO:0000259" key="1">
    <source>
        <dbReference type="Pfam" id="PF13460"/>
    </source>
</evidence>